<feature type="non-terminal residue" evidence="1">
    <location>
        <position position="1"/>
    </location>
</feature>
<comment type="caution">
    <text evidence="1">The sequence shown here is derived from an EMBL/GenBank/DDBJ whole genome shotgun (WGS) entry which is preliminary data.</text>
</comment>
<accession>A0ACA9L0J8</accession>
<protein>
    <submittedName>
        <fullName evidence="1">11755_t:CDS:1</fullName>
    </submittedName>
</protein>
<dbReference type="EMBL" id="CAJVPU010002633">
    <property type="protein sequence ID" value="CAG8504600.1"/>
    <property type="molecule type" value="Genomic_DNA"/>
</dbReference>
<gene>
    <name evidence="1" type="ORF">DHETER_LOCUS3166</name>
</gene>
<sequence length="340" mass="40005">AAKIDLLFHESMTFVFTNRSVGDMDMFANDVRENVVTNYMENTYINRMETAFTNRMKTAFTNRTFEVLKKDLDIDAYLYKLTKLYGQNGIFELNMIGIRQIIITRAEYAEVFMFPSMSSSDQDKHMKHIMRSHNDGLLKYFDLENKGLVFNVTYNHWKFNRQIFSRPVRTASCSEETSRLINNLFEETMSYWIKLKKPDEDITVIDVTTWINRLFNDFNSVFITGRRSFAIEAHYRKFKKIDMTKEMSDVENFAECIVNFASDCQILFMPKILINFDQKQLGNDFLTSMIVTNTPYETCPQINVDPSLLRPMTNEEIRGVIFDSYLTTDTVRKNSYYGEV</sequence>
<proteinExistence type="predicted"/>
<evidence type="ECO:0000313" key="2">
    <source>
        <dbReference type="Proteomes" id="UP000789702"/>
    </source>
</evidence>
<dbReference type="Proteomes" id="UP000789702">
    <property type="component" value="Unassembled WGS sequence"/>
</dbReference>
<name>A0ACA9L0J8_9GLOM</name>
<organism evidence="1 2">
    <name type="scientific">Dentiscutata heterogama</name>
    <dbReference type="NCBI Taxonomy" id="1316150"/>
    <lineage>
        <taxon>Eukaryota</taxon>
        <taxon>Fungi</taxon>
        <taxon>Fungi incertae sedis</taxon>
        <taxon>Mucoromycota</taxon>
        <taxon>Glomeromycotina</taxon>
        <taxon>Glomeromycetes</taxon>
        <taxon>Diversisporales</taxon>
        <taxon>Gigasporaceae</taxon>
        <taxon>Dentiscutata</taxon>
    </lineage>
</organism>
<evidence type="ECO:0000313" key="1">
    <source>
        <dbReference type="EMBL" id="CAG8504600.1"/>
    </source>
</evidence>
<keyword evidence="2" id="KW-1185">Reference proteome</keyword>
<reference evidence="1" key="1">
    <citation type="submission" date="2021-06" db="EMBL/GenBank/DDBJ databases">
        <authorList>
            <person name="Kallberg Y."/>
            <person name="Tangrot J."/>
            <person name="Rosling A."/>
        </authorList>
    </citation>
    <scope>NUCLEOTIDE SEQUENCE</scope>
    <source>
        <strain evidence="1">IL203A</strain>
    </source>
</reference>